<sequence>MESHRKENTKHANELKSTGFPKSVSVSSMLKKGKLINPETDNVTLRIEEFSIADEMSWLEPVNVNMSVQRKPFAEGAFRKAYMAKALYRSSQRDCVLKKYKKRKWKELQTCLGP</sequence>
<feature type="region of interest" description="Disordered" evidence="1">
    <location>
        <begin position="1"/>
        <end position="20"/>
    </location>
</feature>
<protein>
    <submittedName>
        <fullName evidence="2">Uncharacterized protein</fullName>
    </submittedName>
</protein>
<accession>A0A7D9K920</accession>
<dbReference type="EMBL" id="CACRXK020031559">
    <property type="protein sequence ID" value="CAB4043121.1"/>
    <property type="molecule type" value="Genomic_DNA"/>
</dbReference>
<comment type="caution">
    <text evidence="2">The sequence shown here is derived from an EMBL/GenBank/DDBJ whole genome shotgun (WGS) entry which is preliminary data.</text>
</comment>
<name>A0A7D9K920_PARCT</name>
<evidence type="ECO:0000313" key="3">
    <source>
        <dbReference type="Proteomes" id="UP001152795"/>
    </source>
</evidence>
<organism evidence="2 3">
    <name type="scientific">Paramuricea clavata</name>
    <name type="common">Red gorgonian</name>
    <name type="synonym">Violescent sea-whip</name>
    <dbReference type="NCBI Taxonomy" id="317549"/>
    <lineage>
        <taxon>Eukaryota</taxon>
        <taxon>Metazoa</taxon>
        <taxon>Cnidaria</taxon>
        <taxon>Anthozoa</taxon>
        <taxon>Octocorallia</taxon>
        <taxon>Malacalcyonacea</taxon>
        <taxon>Plexauridae</taxon>
        <taxon>Paramuricea</taxon>
    </lineage>
</organism>
<dbReference type="Gene3D" id="3.30.200.20">
    <property type="entry name" value="Phosphorylase Kinase, domain 1"/>
    <property type="match status" value="1"/>
</dbReference>
<reference evidence="2" key="1">
    <citation type="submission" date="2020-04" db="EMBL/GenBank/DDBJ databases">
        <authorList>
            <person name="Alioto T."/>
            <person name="Alioto T."/>
            <person name="Gomez Garrido J."/>
        </authorList>
    </citation>
    <scope>NUCLEOTIDE SEQUENCE</scope>
    <source>
        <strain evidence="2">A484AB</strain>
    </source>
</reference>
<feature type="compositionally biased region" description="Basic and acidic residues" evidence="1">
    <location>
        <begin position="1"/>
        <end position="14"/>
    </location>
</feature>
<gene>
    <name evidence="2" type="ORF">PACLA_8A008983</name>
</gene>
<evidence type="ECO:0000313" key="2">
    <source>
        <dbReference type="EMBL" id="CAB4043121.1"/>
    </source>
</evidence>
<dbReference type="AlphaFoldDB" id="A0A7D9K920"/>
<proteinExistence type="predicted"/>
<keyword evidence="3" id="KW-1185">Reference proteome</keyword>
<dbReference type="Proteomes" id="UP001152795">
    <property type="component" value="Unassembled WGS sequence"/>
</dbReference>
<evidence type="ECO:0000256" key="1">
    <source>
        <dbReference type="SAM" id="MobiDB-lite"/>
    </source>
</evidence>